<name>A0ABT8Y8S3_9SPHN</name>
<dbReference type="EMBL" id="JAUOTP010000004">
    <property type="protein sequence ID" value="MDO6414725.1"/>
    <property type="molecule type" value="Genomic_DNA"/>
</dbReference>
<keyword evidence="1" id="KW-0746">Sphingolipid metabolism</keyword>
<comment type="caution">
    <text evidence="5">The sequence shown here is derived from an EMBL/GenBank/DDBJ whole genome shotgun (WGS) entry which is preliminary data.</text>
</comment>
<keyword evidence="6" id="KW-1185">Reference proteome</keyword>
<evidence type="ECO:0000256" key="3">
    <source>
        <dbReference type="SAM" id="SignalP"/>
    </source>
</evidence>
<dbReference type="InterPro" id="IPR006823">
    <property type="entry name" value="Ceramidase_alk"/>
</dbReference>
<evidence type="ECO:0000313" key="6">
    <source>
        <dbReference type="Proteomes" id="UP001169764"/>
    </source>
</evidence>
<organism evidence="5 6">
    <name type="scientific">Sphingomonas natans</name>
    <dbReference type="NCBI Taxonomy" id="3063330"/>
    <lineage>
        <taxon>Bacteria</taxon>
        <taxon>Pseudomonadati</taxon>
        <taxon>Pseudomonadota</taxon>
        <taxon>Alphaproteobacteria</taxon>
        <taxon>Sphingomonadales</taxon>
        <taxon>Sphingomonadaceae</taxon>
        <taxon>Sphingomonas</taxon>
    </lineage>
</organism>
<evidence type="ECO:0000313" key="5">
    <source>
        <dbReference type="EMBL" id="MDO6414725.1"/>
    </source>
</evidence>
<evidence type="ECO:0000256" key="1">
    <source>
        <dbReference type="RuleBase" id="RU366019"/>
    </source>
</evidence>
<protein>
    <recommendedName>
        <fullName evidence="1">Neutral ceramidase</fullName>
        <ecNumber evidence="1">3.5.1.23</ecNumber>
    </recommendedName>
</protein>
<dbReference type="RefSeq" id="WP_303542168.1">
    <property type="nucleotide sequence ID" value="NZ_JAUOTP010000004.1"/>
</dbReference>
<keyword evidence="1" id="KW-0378">Hydrolase</keyword>
<feature type="signal peptide" evidence="3">
    <location>
        <begin position="1"/>
        <end position="24"/>
    </location>
</feature>
<reference evidence="5" key="1">
    <citation type="submission" date="2023-07" db="EMBL/GenBank/DDBJ databases">
        <authorList>
            <person name="Kim M."/>
        </authorList>
    </citation>
    <scope>NUCLEOTIDE SEQUENCE</scope>
    <source>
        <strain evidence="5">BIUV-7</strain>
    </source>
</reference>
<dbReference type="PANTHER" id="PTHR12670">
    <property type="entry name" value="CERAMIDASE"/>
    <property type="match status" value="1"/>
</dbReference>
<dbReference type="PANTHER" id="PTHR12670:SF1">
    <property type="entry name" value="NEUTRAL CERAMIDASE"/>
    <property type="match status" value="1"/>
</dbReference>
<keyword evidence="3" id="KW-0732">Signal</keyword>
<evidence type="ECO:0000259" key="4">
    <source>
        <dbReference type="Pfam" id="PF04734"/>
    </source>
</evidence>
<gene>
    <name evidence="5" type="ORF">Q4F19_10070</name>
</gene>
<dbReference type="InterPro" id="IPR031329">
    <property type="entry name" value="NEUT/ALK_ceramidase_N"/>
</dbReference>
<dbReference type="EC" id="3.5.1.23" evidence="1"/>
<comment type="similarity">
    <text evidence="1">Belongs to the neutral ceramidase family.</text>
</comment>
<feature type="chain" id="PRO_5046391353" description="Neutral ceramidase" evidence="3">
    <location>
        <begin position="25"/>
        <end position="472"/>
    </location>
</feature>
<accession>A0ABT8Y8S3</accession>
<proteinExistence type="inferred from homology"/>
<evidence type="ECO:0000256" key="2">
    <source>
        <dbReference type="SAM" id="MobiDB-lite"/>
    </source>
</evidence>
<dbReference type="Pfam" id="PF04734">
    <property type="entry name" value="Ceramidase_alk"/>
    <property type="match status" value="1"/>
</dbReference>
<dbReference type="Proteomes" id="UP001169764">
    <property type="component" value="Unassembled WGS sequence"/>
</dbReference>
<feature type="region of interest" description="Disordered" evidence="2">
    <location>
        <begin position="260"/>
        <end position="281"/>
    </location>
</feature>
<feature type="domain" description="Neutral/alkaline non-lysosomal ceramidase N-terminal" evidence="4">
    <location>
        <begin position="49"/>
        <end position="299"/>
    </location>
</feature>
<sequence length="472" mass="50055">MKASTILLASFAIVAICSSTKAQAEGLIAGAGKVEITPPARALSAGDRIVDRLYARAVVISDHGRCAVIVGVDQGGLRDALVKPATERASKIAKCPAENFVISATHTHSGSTGGLGGAGEPTAKTIENAIVTAVESAKAAMRPARIGYATADVHLNVNRDYFVDGRWLQGPNVDGKSDKTLAVVDLLDARGNPIAVYMNYAMHPVNFYHSGVISGDFAGAASRYVEQHYGPRTVAIFAQGASGDQNPRLQRPERQLISVRTHSPAAKDQAITAPPPWQRNLNERNPVARDDAQMAIPIAPAEQVAYDAAIENTVQLVEAMGTIIGESAIQAMIDQRALADTAEIRGAQRAFQCPGRDRLDRDNAVREGVLPPYADGAPVNLKVGMLRIGDIYIATVNGEVYSDIAARLKREAPVRKLMMTTLANGAANSGYIYSNEASPRLTFQVISSRLKPGCAEDGIVNASLGLIGELSR</sequence>
<comment type="catalytic activity">
    <reaction evidence="1">
        <text>an N-acylsphing-4-enine + H2O = sphing-4-enine + a fatty acid</text>
        <dbReference type="Rhea" id="RHEA:20856"/>
        <dbReference type="ChEBI" id="CHEBI:15377"/>
        <dbReference type="ChEBI" id="CHEBI:28868"/>
        <dbReference type="ChEBI" id="CHEBI:52639"/>
        <dbReference type="ChEBI" id="CHEBI:57756"/>
        <dbReference type="EC" id="3.5.1.23"/>
    </reaction>
</comment>
<keyword evidence="1" id="KW-0443">Lipid metabolism</keyword>